<name>A0A4S9Y1G1_AURPU</name>
<keyword evidence="2" id="KW-0812">Transmembrane</keyword>
<feature type="compositionally biased region" description="Polar residues" evidence="5">
    <location>
        <begin position="1"/>
        <end position="12"/>
    </location>
</feature>
<dbReference type="AlphaFoldDB" id="A0A4S9Y1G1"/>
<evidence type="ECO:0000256" key="3">
    <source>
        <dbReference type="ARBA" id="ARBA00022989"/>
    </source>
</evidence>
<dbReference type="Gene3D" id="1.20.120.550">
    <property type="entry name" value="Membrane associated eicosanoid/glutathione metabolism-like domain"/>
    <property type="match status" value="1"/>
</dbReference>
<proteinExistence type="predicted"/>
<comment type="caution">
    <text evidence="6">The sequence shown here is derived from an EMBL/GenBank/DDBJ whole genome shotgun (WGS) entry which is preliminary data.</text>
</comment>
<dbReference type="Pfam" id="PF01124">
    <property type="entry name" value="MAPEG"/>
    <property type="match status" value="1"/>
</dbReference>
<evidence type="ECO:0000313" key="6">
    <source>
        <dbReference type="EMBL" id="THZ85855.1"/>
    </source>
</evidence>
<evidence type="ECO:0008006" key="8">
    <source>
        <dbReference type="Google" id="ProtNLM"/>
    </source>
</evidence>
<dbReference type="Proteomes" id="UP000310039">
    <property type="component" value="Unassembled WGS sequence"/>
</dbReference>
<sequence length="200" mass="22219">MHKTNHFPSSLQPRPAHKHPRPNFLPYRSPLLRVFENITMAAVQSLLRPVFALVGWTFAMEGWMYATRLPAMTKYKVKTDPNFSKEKLNNQIPASVRWKADNYDHLHEAPTRFYAVALGLALYASTSPASLTTNFMATEANLAWMYVGLRVVHSIVQASANPVMIRFGIFAASEITMLGLLIKGATAVWAAKSSGSVIGL</sequence>
<evidence type="ECO:0000256" key="4">
    <source>
        <dbReference type="ARBA" id="ARBA00023136"/>
    </source>
</evidence>
<dbReference type="InterPro" id="IPR023352">
    <property type="entry name" value="MAPEG-like_dom_sf"/>
</dbReference>
<feature type="region of interest" description="Disordered" evidence="5">
    <location>
        <begin position="1"/>
        <end position="22"/>
    </location>
</feature>
<gene>
    <name evidence="6" type="ORF">D6C84_02994</name>
</gene>
<reference evidence="6 7" key="1">
    <citation type="submission" date="2018-10" db="EMBL/GenBank/DDBJ databases">
        <title>Fifty Aureobasidium pullulans genomes reveal a recombining polyextremotolerant generalist.</title>
        <authorList>
            <person name="Gostincar C."/>
            <person name="Turk M."/>
            <person name="Zajc J."/>
            <person name="Gunde-Cimerman N."/>
        </authorList>
    </citation>
    <scope>NUCLEOTIDE SEQUENCE [LARGE SCALE GENOMIC DNA]</scope>
    <source>
        <strain evidence="6 7">EXF-3403</strain>
    </source>
</reference>
<comment type="subcellular location">
    <subcellularLocation>
        <location evidence="1">Membrane</location>
    </subcellularLocation>
</comment>
<evidence type="ECO:0000256" key="1">
    <source>
        <dbReference type="ARBA" id="ARBA00004370"/>
    </source>
</evidence>
<dbReference type="GO" id="GO:0016020">
    <property type="term" value="C:membrane"/>
    <property type="evidence" value="ECO:0007669"/>
    <property type="project" value="UniProtKB-SubCell"/>
</dbReference>
<evidence type="ECO:0000256" key="5">
    <source>
        <dbReference type="SAM" id="MobiDB-lite"/>
    </source>
</evidence>
<evidence type="ECO:0000313" key="7">
    <source>
        <dbReference type="Proteomes" id="UP000310039"/>
    </source>
</evidence>
<protein>
    <recommendedName>
        <fullName evidence="8">MAPEG family protein</fullName>
    </recommendedName>
</protein>
<dbReference type="EMBL" id="QZBT01000028">
    <property type="protein sequence ID" value="THZ85855.1"/>
    <property type="molecule type" value="Genomic_DNA"/>
</dbReference>
<keyword evidence="4" id="KW-0472">Membrane</keyword>
<accession>A0A4S9Y1G1</accession>
<dbReference type="InterPro" id="IPR001129">
    <property type="entry name" value="Membr-assoc_MAPEG"/>
</dbReference>
<dbReference type="SUPFAM" id="SSF161084">
    <property type="entry name" value="MAPEG domain-like"/>
    <property type="match status" value="1"/>
</dbReference>
<keyword evidence="3" id="KW-1133">Transmembrane helix</keyword>
<organism evidence="6 7">
    <name type="scientific">Aureobasidium pullulans</name>
    <name type="common">Black yeast</name>
    <name type="synonym">Pullularia pullulans</name>
    <dbReference type="NCBI Taxonomy" id="5580"/>
    <lineage>
        <taxon>Eukaryota</taxon>
        <taxon>Fungi</taxon>
        <taxon>Dikarya</taxon>
        <taxon>Ascomycota</taxon>
        <taxon>Pezizomycotina</taxon>
        <taxon>Dothideomycetes</taxon>
        <taxon>Dothideomycetidae</taxon>
        <taxon>Dothideales</taxon>
        <taxon>Saccotheciaceae</taxon>
        <taxon>Aureobasidium</taxon>
    </lineage>
</organism>
<evidence type="ECO:0000256" key="2">
    <source>
        <dbReference type="ARBA" id="ARBA00022692"/>
    </source>
</evidence>